<dbReference type="GO" id="GO:0008295">
    <property type="term" value="P:spermidine biosynthetic process"/>
    <property type="evidence" value="ECO:0007669"/>
    <property type="project" value="UniProtKB-KW"/>
</dbReference>
<accession>A0A832ZWH9</accession>
<keyword evidence="4" id="KW-0745">Spermidine biosynthesis</keyword>
<comment type="catalytic activity">
    <reaction evidence="10">
        <text>L-arginine + H(+) = agmatine + CO2</text>
        <dbReference type="Rhea" id="RHEA:17641"/>
        <dbReference type="ChEBI" id="CHEBI:15378"/>
        <dbReference type="ChEBI" id="CHEBI:16526"/>
        <dbReference type="ChEBI" id="CHEBI:32682"/>
        <dbReference type="ChEBI" id="CHEBI:58145"/>
        <dbReference type="EC" id="4.1.1.19"/>
    </reaction>
</comment>
<protein>
    <recommendedName>
        <fullName evidence="10">Arginine decarboxylase proenzyme</fullName>
        <shortName evidence="10">ADC</shortName>
        <shortName evidence="10">ArgDC</shortName>
        <ecNumber evidence="10">4.1.1.19</ecNumber>
    </recommendedName>
    <alternativeName>
        <fullName evidence="10">Pyruvoyl-dependent arginine decarboxylase</fullName>
    </alternativeName>
    <component>
        <recommendedName>
            <fullName evidence="10">Arginine decarboxylase beta chain</fullName>
        </recommendedName>
    </component>
    <component>
        <recommendedName>
            <fullName evidence="10">Arginine decarboxylase alpha chain</fullName>
        </recommendedName>
    </component>
</protein>
<keyword evidence="2 10" id="KW-0210">Decarboxylase</keyword>
<dbReference type="InterPro" id="IPR017716">
    <property type="entry name" value="S-AdoMet_deCOase_pro-enz"/>
</dbReference>
<feature type="site" description="Cleavage (non-hydrolytic); by autolysis" evidence="10">
    <location>
        <begin position="79"/>
        <end position="80"/>
    </location>
</feature>
<dbReference type="EMBL" id="DQVR01000068">
    <property type="protein sequence ID" value="HIQ24029.1"/>
    <property type="molecule type" value="Genomic_DNA"/>
</dbReference>
<evidence type="ECO:0000256" key="10">
    <source>
        <dbReference type="HAMAP-Rule" id="MF_01298"/>
    </source>
</evidence>
<dbReference type="PANTHER" id="PTHR33866">
    <property type="entry name" value="S-ADENOSYLMETHIONINE DECARBOXYLASE PROENZYME"/>
    <property type="match status" value="1"/>
</dbReference>
<feature type="active site" description="Proton acceptor; for processing activity" evidence="10">
    <location>
        <position position="85"/>
    </location>
</feature>
<dbReference type="InterPro" id="IPR042286">
    <property type="entry name" value="AdoMetDC_C"/>
</dbReference>
<evidence type="ECO:0000256" key="1">
    <source>
        <dbReference type="ARBA" id="ARBA00022691"/>
    </source>
</evidence>
<dbReference type="Proteomes" id="UP000600071">
    <property type="component" value="Unassembled WGS sequence"/>
</dbReference>
<keyword evidence="8 10" id="KW-0704">Schiff base</keyword>
<feature type="chain" id="PRO_5033189254" description="Arginine decarboxylase beta chain" evidence="10">
    <location>
        <begin position="1"/>
        <end position="79"/>
    </location>
</feature>
<evidence type="ECO:0000256" key="3">
    <source>
        <dbReference type="ARBA" id="ARBA00022813"/>
    </source>
</evidence>
<keyword evidence="7 10" id="KW-0456">Lyase</keyword>
<evidence type="ECO:0000256" key="7">
    <source>
        <dbReference type="ARBA" id="ARBA00023239"/>
    </source>
</evidence>
<dbReference type="NCBIfam" id="TIGR03330">
    <property type="entry name" value="SAM_DCase_Bsu"/>
    <property type="match status" value="1"/>
</dbReference>
<dbReference type="HAMAP" id="MF_01298">
    <property type="entry name" value="ArgDC"/>
    <property type="match status" value="1"/>
</dbReference>
<dbReference type="UniPathway" id="UPA00186">
    <property type="reaction ID" value="UER00284"/>
</dbReference>
<name>A0A832ZWH9_9CREN</name>
<comment type="pathway">
    <text evidence="10">Amine and polyamine biosynthesis; agmatine biosynthesis; agmatine from L-arginine: step 1/1.</text>
</comment>
<dbReference type="SUPFAM" id="SSF56276">
    <property type="entry name" value="S-adenosylmethionine decarboxylase"/>
    <property type="match status" value="1"/>
</dbReference>
<feature type="modified residue" description="Pyruvic acid (Ser); by autocatalysis" evidence="10">
    <location>
        <position position="80"/>
    </location>
</feature>
<feature type="active site" description="Proton donor; for catalytic activity" evidence="10">
    <location>
        <position position="100"/>
    </location>
</feature>
<keyword evidence="1" id="KW-0949">S-adenosyl-L-methionine</keyword>
<comment type="cofactor">
    <cofactor evidence="10">
        <name>pyruvate</name>
        <dbReference type="ChEBI" id="CHEBI:15361"/>
    </cofactor>
    <text evidence="10">Binds 1 pyruvoyl group covalently per subunit.</text>
</comment>
<evidence type="ECO:0000256" key="9">
    <source>
        <dbReference type="ARBA" id="ARBA00023317"/>
    </source>
</evidence>
<evidence type="ECO:0000256" key="8">
    <source>
        <dbReference type="ARBA" id="ARBA00023270"/>
    </source>
</evidence>
<feature type="active site" description="Schiff-base intermediate with substrate; via pyruvic acid" evidence="10">
    <location>
        <position position="80"/>
    </location>
</feature>
<dbReference type="GO" id="GO:0004014">
    <property type="term" value="F:adenosylmethionine decarboxylase activity"/>
    <property type="evidence" value="ECO:0007669"/>
    <property type="project" value="InterPro"/>
</dbReference>
<evidence type="ECO:0000256" key="2">
    <source>
        <dbReference type="ARBA" id="ARBA00022793"/>
    </source>
</evidence>
<dbReference type="Gene3D" id="3.30.160.750">
    <property type="match status" value="1"/>
</dbReference>
<comment type="subunit">
    <text evidence="10">Heterooctamer of four alpha and four beta chains arranged as a tetramer of alpha/beta heterodimers.</text>
</comment>
<keyword evidence="3 10" id="KW-0068">Autocatalytic cleavage</keyword>
<dbReference type="InterPro" id="IPR027549">
    <property type="entry name" value="ArgDC"/>
</dbReference>
<keyword evidence="6 10" id="KW-0865">Zymogen</keyword>
<dbReference type="EC" id="4.1.1.19" evidence="10"/>
<evidence type="ECO:0000256" key="4">
    <source>
        <dbReference type="ARBA" id="ARBA00023066"/>
    </source>
</evidence>
<sequence>MEVVGREVQQYSKTGDFIVGKHVYGNLYGVNPEKLWDEESLKNIVVEAAKVANMHLVELKSWKFTGYHGGVSIIALVLESHIAIHTWPDYGYATVDVYTCGAQSDPWKAFNYIIARLRPKHYIVHYADRSSIPGATENERK</sequence>
<proteinExistence type="inferred from homology"/>
<dbReference type="InterPro" id="IPR016067">
    <property type="entry name" value="S-AdoMet_deCO2ase_core"/>
</dbReference>
<keyword evidence="9 10" id="KW-0670">Pyruvate</keyword>
<evidence type="ECO:0000256" key="6">
    <source>
        <dbReference type="ARBA" id="ARBA00023145"/>
    </source>
</evidence>
<dbReference type="Gene3D" id="3.30.360.110">
    <property type="entry name" value="S-adenosylmethionine decarboxylase domain"/>
    <property type="match status" value="1"/>
</dbReference>
<comment type="similarity">
    <text evidence="10">Belongs to the prokaryotic AdoMetDC family. Type 1 subfamily.</text>
</comment>
<evidence type="ECO:0000313" key="11">
    <source>
        <dbReference type="EMBL" id="HIQ24029.1"/>
    </source>
</evidence>
<organism evidence="11 12">
    <name type="scientific">Pyrodictium delaneyi</name>
    <dbReference type="NCBI Taxonomy" id="1273541"/>
    <lineage>
        <taxon>Archaea</taxon>
        <taxon>Thermoproteota</taxon>
        <taxon>Thermoprotei</taxon>
        <taxon>Desulfurococcales</taxon>
        <taxon>Pyrodictiaceae</taxon>
        <taxon>Pyrodictium</taxon>
    </lineage>
</organism>
<dbReference type="GO" id="GO:0006527">
    <property type="term" value="P:L-arginine catabolic process"/>
    <property type="evidence" value="ECO:0007669"/>
    <property type="project" value="UniProtKB-UniRule"/>
</dbReference>
<comment type="function">
    <text evidence="10">Specifically catalyzes the decarboxylation of L-arginine to agmatine. Has no S-adenosylmethionine decarboxylase (AdoMetDC) activity.</text>
</comment>
<comment type="caution">
    <text evidence="11">The sequence shown here is derived from an EMBL/GenBank/DDBJ whole genome shotgun (WGS) entry which is preliminary data.</text>
</comment>
<evidence type="ECO:0000313" key="12">
    <source>
        <dbReference type="Proteomes" id="UP000600071"/>
    </source>
</evidence>
<dbReference type="AlphaFoldDB" id="A0A832ZWH9"/>
<comment type="PTM">
    <text evidence="10">Is synthesized initially as an inactive proenzyme. Formation of the active enzyme involves a self-maturation process in which the active site pyruvoyl group is generated from an internal serine residue via an autocatalytic post-translational modification. Two non-identical subunits are generated from the proenzyme in this reaction, and the pyruvate is formed at the N-terminus of the alpha chain, which is derived from the carboxyl end of the proenzyme. The post-translation cleavage follows an unusual pathway, termed non-hydrolytic serinolysis, in which the side chain hydroxyl group of the serine supplies its oxygen atom to form the C-terminus of the beta chain, while the remainder of the serine residue undergoes an oxidative deamination to produce ammonia and the pyruvoyl group blocking the N-terminus of the alpha chain.</text>
</comment>
<dbReference type="InterPro" id="IPR003826">
    <property type="entry name" value="AdoMetDC_fam_prok"/>
</dbReference>
<gene>
    <name evidence="11" type="primary">speD</name>
    <name evidence="11" type="ORF">EYH50_03175</name>
</gene>
<evidence type="ECO:0000256" key="5">
    <source>
        <dbReference type="ARBA" id="ARBA00023115"/>
    </source>
</evidence>
<dbReference type="Pfam" id="PF02675">
    <property type="entry name" value="AdoMet_dc"/>
    <property type="match status" value="1"/>
</dbReference>
<dbReference type="GO" id="GO:0005829">
    <property type="term" value="C:cytosol"/>
    <property type="evidence" value="ECO:0007669"/>
    <property type="project" value="TreeGrafter"/>
</dbReference>
<dbReference type="InterPro" id="IPR042284">
    <property type="entry name" value="AdoMetDC_N"/>
</dbReference>
<dbReference type="GO" id="GO:0008792">
    <property type="term" value="F:arginine decarboxylase activity"/>
    <property type="evidence" value="ECO:0007669"/>
    <property type="project" value="UniProtKB-UniRule"/>
</dbReference>
<dbReference type="PANTHER" id="PTHR33866:SF2">
    <property type="entry name" value="S-ADENOSYLMETHIONINE DECARBOXYLASE PROENZYME"/>
    <property type="match status" value="1"/>
</dbReference>
<feature type="chain" id="PRO_5033189253" description="Arginine decarboxylase alpha chain" evidence="10">
    <location>
        <begin position="80"/>
        <end position="141"/>
    </location>
</feature>
<reference evidence="11" key="1">
    <citation type="journal article" date="2020" name="ISME J.">
        <title>Gammaproteobacteria mediating utilization of methyl-, sulfur- and petroleum organic compounds in deep ocean hydrothermal plumes.</title>
        <authorList>
            <person name="Zhou Z."/>
            <person name="Liu Y."/>
            <person name="Pan J."/>
            <person name="Cron B.R."/>
            <person name="Toner B.M."/>
            <person name="Anantharaman K."/>
            <person name="Breier J.A."/>
            <person name="Dick G.J."/>
            <person name="Li M."/>
        </authorList>
    </citation>
    <scope>NUCLEOTIDE SEQUENCE</scope>
    <source>
        <strain evidence="11">SZUA-1523</strain>
    </source>
</reference>
<keyword evidence="5 10" id="KW-0620">Polyamine biosynthesis</keyword>
<dbReference type="HAMAP" id="MF_00464">
    <property type="entry name" value="AdoMetDC_1"/>
    <property type="match status" value="1"/>
</dbReference>